<evidence type="ECO:0000313" key="4">
    <source>
        <dbReference type="Proteomes" id="UP000293902"/>
    </source>
</evidence>
<evidence type="ECO:0000313" key="1">
    <source>
        <dbReference type="EMBL" id="QBH15367.1"/>
    </source>
</evidence>
<evidence type="ECO:0000313" key="3">
    <source>
        <dbReference type="Proteomes" id="UP000248798"/>
    </source>
</evidence>
<dbReference type="Proteomes" id="UP000248798">
    <property type="component" value="Unassembled WGS sequence"/>
</dbReference>
<reference evidence="2 3" key="1">
    <citation type="submission" date="2018-06" db="EMBL/GenBank/DDBJ databases">
        <title>Complete Genome Sequence of Desulfobacter hydrogenophilus (DSM3380).</title>
        <authorList>
            <person name="Marietou A."/>
            <person name="Schreiber L."/>
            <person name="Marshall I."/>
            <person name="Jorgensen B."/>
        </authorList>
    </citation>
    <scope>NUCLEOTIDE SEQUENCE [LARGE SCALE GENOMIC DNA]</scope>
    <source>
        <strain evidence="2 3">DSM 3380</strain>
    </source>
</reference>
<reference evidence="1 4" key="2">
    <citation type="submission" date="2019-02" db="EMBL/GenBank/DDBJ databases">
        <title>Complete genome sequence of Desulfobacter hydrogenophilus AcRS1.</title>
        <authorList>
            <person name="Marietou A."/>
            <person name="Lund M.B."/>
            <person name="Marshall I.P.G."/>
            <person name="Schreiber L."/>
            <person name="Jorgensen B."/>
        </authorList>
    </citation>
    <scope>NUCLEOTIDE SEQUENCE [LARGE SCALE GENOMIC DNA]</scope>
    <source>
        <strain evidence="1 4">AcRS1</strain>
    </source>
</reference>
<evidence type="ECO:0000313" key="2">
    <source>
        <dbReference type="EMBL" id="RAM02444.1"/>
    </source>
</evidence>
<dbReference type="Gene3D" id="3.30.420.130">
    <property type="entry name" value="Dinitrogenase iron-molybdenum cofactor biosynthesis domain"/>
    <property type="match status" value="1"/>
</dbReference>
<protein>
    <recommendedName>
        <fullName evidence="5">Dinitrogenase iron-molybdenum cofactor biosynthesis domain-containing protein</fullName>
    </recommendedName>
</protein>
<dbReference type="EMBL" id="CP036313">
    <property type="protein sequence ID" value="QBH15367.1"/>
    <property type="molecule type" value="Genomic_DNA"/>
</dbReference>
<gene>
    <name evidence="2" type="ORF">DO021_08195</name>
    <name evidence="1" type="ORF">EYB58_22160</name>
</gene>
<dbReference type="EMBL" id="QLNI01000014">
    <property type="protein sequence ID" value="RAM02444.1"/>
    <property type="molecule type" value="Genomic_DNA"/>
</dbReference>
<name>A0A328FCN0_9BACT</name>
<dbReference type="AlphaFoldDB" id="A0A328FCN0"/>
<evidence type="ECO:0008006" key="5">
    <source>
        <dbReference type="Google" id="ProtNLM"/>
    </source>
</evidence>
<dbReference type="Proteomes" id="UP000293902">
    <property type="component" value="Chromosome"/>
</dbReference>
<proteinExistence type="predicted"/>
<accession>A0A328FCN0</accession>
<dbReference type="SUPFAM" id="SSF53146">
    <property type="entry name" value="Nitrogenase accessory factor-like"/>
    <property type="match status" value="1"/>
</dbReference>
<keyword evidence="4" id="KW-1185">Reference proteome</keyword>
<dbReference type="OrthoDB" id="5457537at2"/>
<sequence>MTLHKVAIPILGEEIVPRFDLTTEVIILTTAKFSDIQDKKIIVLPRSSSDELCHTLLAQEINTLICGAIEDEYYEFLKWKKIKVFDGVSGTWPHAFERWRTQTLNPGDILFTRMVEGNLI</sequence>
<dbReference type="RefSeq" id="WP_111955549.1">
    <property type="nucleotide sequence ID" value="NZ_CP036313.1"/>
</dbReference>
<dbReference type="InterPro" id="IPR036105">
    <property type="entry name" value="DiNase_FeMo-co_biosyn_sf"/>
</dbReference>
<organism evidence="2 3">
    <name type="scientific">Desulfobacter hydrogenophilus</name>
    <dbReference type="NCBI Taxonomy" id="2291"/>
    <lineage>
        <taxon>Bacteria</taxon>
        <taxon>Pseudomonadati</taxon>
        <taxon>Thermodesulfobacteriota</taxon>
        <taxon>Desulfobacteria</taxon>
        <taxon>Desulfobacterales</taxon>
        <taxon>Desulfobacteraceae</taxon>
        <taxon>Desulfobacter</taxon>
    </lineage>
</organism>